<organism evidence="1 2">
    <name type="scientific">Trichonephila clavipes</name>
    <name type="common">Golden silk orbweaver</name>
    <name type="synonym">Nephila clavipes</name>
    <dbReference type="NCBI Taxonomy" id="2585209"/>
    <lineage>
        <taxon>Eukaryota</taxon>
        <taxon>Metazoa</taxon>
        <taxon>Ecdysozoa</taxon>
        <taxon>Arthropoda</taxon>
        <taxon>Chelicerata</taxon>
        <taxon>Arachnida</taxon>
        <taxon>Araneae</taxon>
        <taxon>Araneomorphae</taxon>
        <taxon>Entelegynae</taxon>
        <taxon>Araneoidea</taxon>
        <taxon>Nephilidae</taxon>
        <taxon>Trichonephila</taxon>
    </lineage>
</organism>
<comment type="caution">
    <text evidence="1">The sequence shown here is derived from an EMBL/GenBank/DDBJ whole genome shotgun (WGS) entry which is preliminary data.</text>
</comment>
<reference evidence="1" key="1">
    <citation type="submission" date="2020-08" db="EMBL/GenBank/DDBJ databases">
        <title>Multicomponent nature underlies the extraordinary mechanical properties of spider dragline silk.</title>
        <authorList>
            <person name="Kono N."/>
            <person name="Nakamura H."/>
            <person name="Mori M."/>
            <person name="Yoshida Y."/>
            <person name="Ohtoshi R."/>
            <person name="Malay A.D."/>
            <person name="Moran D.A.P."/>
            <person name="Tomita M."/>
            <person name="Numata K."/>
            <person name="Arakawa K."/>
        </authorList>
    </citation>
    <scope>NUCLEOTIDE SEQUENCE</scope>
</reference>
<proteinExistence type="predicted"/>
<accession>A0A8X7BB60</accession>
<dbReference type="Proteomes" id="UP000887159">
    <property type="component" value="Unassembled WGS sequence"/>
</dbReference>
<dbReference type="AlphaFoldDB" id="A0A8X7BB60"/>
<dbReference type="EMBL" id="BMAU01021371">
    <property type="protein sequence ID" value="GFY25398.1"/>
    <property type="molecule type" value="Genomic_DNA"/>
</dbReference>
<name>A0A8X7BB60_TRICX</name>
<evidence type="ECO:0000313" key="2">
    <source>
        <dbReference type="Proteomes" id="UP000887159"/>
    </source>
</evidence>
<sequence>MERDSRMELYTNVELADLHLAYETSEYPEKSVHRTTTSGSNNSTYTPGHWIKHGIYRYGCPCSFNTMPQFTNRSDCRMVAMRSATIEQKFSIGERSGECAG</sequence>
<evidence type="ECO:0000313" key="1">
    <source>
        <dbReference type="EMBL" id="GFY25398.1"/>
    </source>
</evidence>
<gene>
    <name evidence="1" type="ORF">TNCV_2485181</name>
</gene>
<keyword evidence="2" id="KW-1185">Reference proteome</keyword>
<protein>
    <submittedName>
        <fullName evidence="1">Uncharacterized protein</fullName>
    </submittedName>
</protein>